<evidence type="ECO:0000256" key="14">
    <source>
        <dbReference type="ARBA" id="ARBA00022989"/>
    </source>
</evidence>
<evidence type="ECO:0000256" key="17">
    <source>
        <dbReference type="ARBA" id="ARBA00025207"/>
    </source>
</evidence>
<dbReference type="PANTHER" id="PTHR45453:SF1">
    <property type="entry name" value="PHOSPHATE REGULON SENSOR PROTEIN PHOR"/>
    <property type="match status" value="1"/>
</dbReference>
<dbReference type="InterPro" id="IPR021766">
    <property type="entry name" value="PhoR_N"/>
</dbReference>
<evidence type="ECO:0000256" key="7">
    <source>
        <dbReference type="ARBA" id="ARBA00022553"/>
    </source>
</evidence>
<dbReference type="GO" id="GO:0005524">
    <property type="term" value="F:ATP binding"/>
    <property type="evidence" value="ECO:0007669"/>
    <property type="project" value="UniProtKB-KW"/>
</dbReference>
<comment type="function">
    <text evidence="17">Member of the two-component regulatory system PhoR/PhoB involved in the phosphate regulon genes expression. PhoR may function as a membrane-associated protein kinase that phosphorylates PhoB in response to environmental signals.</text>
</comment>
<dbReference type="Pfam" id="PF11808">
    <property type="entry name" value="PhoR"/>
    <property type="match status" value="1"/>
</dbReference>
<dbReference type="InterPro" id="IPR005467">
    <property type="entry name" value="His_kinase_dom"/>
</dbReference>
<evidence type="ECO:0000256" key="5">
    <source>
        <dbReference type="ARBA" id="ARBA00022448"/>
    </source>
</evidence>
<dbReference type="InterPro" id="IPR003661">
    <property type="entry name" value="HisK_dim/P_dom"/>
</dbReference>
<keyword evidence="14 19" id="KW-1133">Transmembrane helix</keyword>
<reference evidence="21 22" key="1">
    <citation type="submission" date="2017-02" db="EMBL/GenBank/DDBJ databases">
        <authorList>
            <person name="Peterson S.W."/>
        </authorList>
    </citation>
    <scope>NUCLEOTIDE SEQUENCE [LARGE SCALE GENOMIC DNA]</scope>
    <source>
        <strain evidence="21">Psychrobacter_piechaudii</strain>
    </source>
</reference>
<evidence type="ECO:0000256" key="13">
    <source>
        <dbReference type="ARBA" id="ARBA00022840"/>
    </source>
</evidence>
<dbReference type="OrthoDB" id="9813151at2"/>
<evidence type="ECO:0000256" key="18">
    <source>
        <dbReference type="SAM" id="MobiDB-lite"/>
    </source>
</evidence>
<sequence length="488" mass="55773">MSPSKRQPATSSESPRSALLWSDLKWLVTLTLLGTVLGHYFLNSVPWGIIVALLLYNLWRLYAVQQFYGWMTKSLTLPPPELSGSLTFMANKLYESKKLEQMTHQKMMGLIKKIRSSLLALQDAVILLDKEDSLEWWNQAAETLLDLRSEDQGRSILDLINLPEFTNYYVDAVSPNDGVRMRSWRDYERFLQCEVTHFGNEKLLIIYDVTRLQHLEQMRKDFVGNVSHELRTPLTVLMGYIETFSDQPDLDPKWQRGFSLMTQQTQRMNHIINDLLLLSRLENEESINIERVDMPKLMTSIFDDAQAYNRDYGHLIDLHIDSQLDVYGSYGYLNSALLNLVTNAIKYTPKGGVVKIAWQEVREGCLFSVQDNGIGIAPEHLERLTERFYRVDSGRSRSTGGTGLGLAIVKHVLYQHGAKLKVDSQEGKGSTFSVFFPARCIYREKAESTKKKGRQKVTHNTDAIEDSSDDAIDTEPPLLLEAPKKLAE</sequence>
<dbReference type="FunFam" id="1.10.287.130:FF:000001">
    <property type="entry name" value="Two-component sensor histidine kinase"/>
    <property type="match status" value="1"/>
</dbReference>
<dbReference type="Pfam" id="PF00512">
    <property type="entry name" value="HisKA"/>
    <property type="match status" value="1"/>
</dbReference>
<keyword evidence="10 19" id="KW-0812">Transmembrane</keyword>
<dbReference type="RefSeq" id="WP_077450631.1">
    <property type="nucleotide sequence ID" value="NZ_FUGE01000099.1"/>
</dbReference>
<dbReference type="EMBL" id="FUGE01000099">
    <property type="protein sequence ID" value="SJM69662.1"/>
    <property type="molecule type" value="Genomic_DNA"/>
</dbReference>
<evidence type="ECO:0000256" key="3">
    <source>
        <dbReference type="ARBA" id="ARBA00012438"/>
    </source>
</evidence>
<keyword evidence="13" id="KW-0067">ATP-binding</keyword>
<dbReference type="PRINTS" id="PR00344">
    <property type="entry name" value="BCTRLSENSOR"/>
</dbReference>
<dbReference type="PANTHER" id="PTHR45453">
    <property type="entry name" value="PHOSPHATE REGULON SENSOR PROTEIN PHOR"/>
    <property type="match status" value="1"/>
</dbReference>
<keyword evidence="8" id="KW-0592">Phosphate transport</keyword>
<dbReference type="Proteomes" id="UP000188357">
    <property type="component" value="Unassembled WGS sequence"/>
</dbReference>
<keyword evidence="16 19" id="KW-0472">Membrane</keyword>
<dbReference type="GO" id="GO:0000155">
    <property type="term" value="F:phosphorelay sensor kinase activity"/>
    <property type="evidence" value="ECO:0007669"/>
    <property type="project" value="InterPro"/>
</dbReference>
<dbReference type="Gene3D" id="1.10.287.130">
    <property type="match status" value="1"/>
</dbReference>
<evidence type="ECO:0000256" key="19">
    <source>
        <dbReference type="SAM" id="Phobius"/>
    </source>
</evidence>
<dbReference type="GO" id="GO:0006817">
    <property type="term" value="P:phosphate ion transport"/>
    <property type="evidence" value="ECO:0007669"/>
    <property type="project" value="UniProtKB-KW"/>
</dbReference>
<feature type="domain" description="Histidine kinase" evidence="20">
    <location>
        <begin position="225"/>
        <end position="440"/>
    </location>
</feature>
<dbReference type="InterPro" id="IPR014310">
    <property type="entry name" value="Sig_transdc_His_kinase_PhoR"/>
</dbReference>
<dbReference type="InterPro" id="IPR003594">
    <property type="entry name" value="HATPase_dom"/>
</dbReference>
<keyword evidence="11" id="KW-0547">Nucleotide-binding</keyword>
<keyword evidence="9 21" id="KW-0808">Transferase</keyword>
<evidence type="ECO:0000256" key="4">
    <source>
        <dbReference type="ARBA" id="ARBA00019665"/>
    </source>
</evidence>
<dbReference type="Pfam" id="PF02518">
    <property type="entry name" value="HATPase_c"/>
    <property type="match status" value="1"/>
</dbReference>
<dbReference type="InterPro" id="IPR050351">
    <property type="entry name" value="BphY/WalK/GraS-like"/>
</dbReference>
<evidence type="ECO:0000259" key="20">
    <source>
        <dbReference type="PROSITE" id="PS50109"/>
    </source>
</evidence>
<dbReference type="InterPro" id="IPR004358">
    <property type="entry name" value="Sig_transdc_His_kin-like_C"/>
</dbReference>
<dbReference type="Gene3D" id="3.30.565.10">
    <property type="entry name" value="Histidine kinase-like ATPase, C-terminal domain"/>
    <property type="match status" value="1"/>
</dbReference>
<dbReference type="GO" id="GO:0004721">
    <property type="term" value="F:phosphoprotein phosphatase activity"/>
    <property type="evidence" value="ECO:0007669"/>
    <property type="project" value="InterPro"/>
</dbReference>
<accession>A0A1R4GP45</accession>
<evidence type="ECO:0000256" key="15">
    <source>
        <dbReference type="ARBA" id="ARBA00023012"/>
    </source>
</evidence>
<protein>
    <recommendedName>
        <fullName evidence="4">Phosphate regulon sensor protein PhoR</fullName>
        <ecNumber evidence="3">2.7.13.3</ecNumber>
    </recommendedName>
</protein>
<feature type="transmembrane region" description="Helical" evidence="19">
    <location>
        <begin position="47"/>
        <end position="64"/>
    </location>
</feature>
<feature type="region of interest" description="Disordered" evidence="18">
    <location>
        <begin position="446"/>
        <end position="488"/>
    </location>
</feature>
<evidence type="ECO:0000256" key="12">
    <source>
        <dbReference type="ARBA" id="ARBA00022777"/>
    </source>
</evidence>
<evidence type="ECO:0000313" key="21">
    <source>
        <dbReference type="EMBL" id="SJM69662.1"/>
    </source>
</evidence>
<dbReference type="PROSITE" id="PS50109">
    <property type="entry name" value="HIS_KIN"/>
    <property type="match status" value="1"/>
</dbReference>
<dbReference type="SMART" id="SM00388">
    <property type="entry name" value="HisKA"/>
    <property type="match status" value="1"/>
</dbReference>
<proteinExistence type="predicted"/>
<dbReference type="SUPFAM" id="SSF55874">
    <property type="entry name" value="ATPase domain of HSP90 chaperone/DNA topoisomerase II/histidine kinase"/>
    <property type="match status" value="1"/>
</dbReference>
<evidence type="ECO:0000256" key="6">
    <source>
        <dbReference type="ARBA" id="ARBA00022475"/>
    </source>
</evidence>
<dbReference type="GO" id="GO:0005886">
    <property type="term" value="C:plasma membrane"/>
    <property type="evidence" value="ECO:0007669"/>
    <property type="project" value="UniProtKB-SubCell"/>
</dbReference>
<dbReference type="InterPro" id="IPR036890">
    <property type="entry name" value="HATPase_C_sf"/>
</dbReference>
<comment type="subcellular location">
    <subcellularLocation>
        <location evidence="2">Cell membrane</location>
    </subcellularLocation>
</comment>
<organism evidence="21 22">
    <name type="scientific">Psychrobacter piechaudii</name>
    <dbReference type="NCBI Taxonomy" id="1945521"/>
    <lineage>
        <taxon>Bacteria</taxon>
        <taxon>Pseudomonadati</taxon>
        <taxon>Pseudomonadota</taxon>
        <taxon>Gammaproteobacteria</taxon>
        <taxon>Moraxellales</taxon>
        <taxon>Moraxellaceae</taxon>
        <taxon>Psychrobacter</taxon>
    </lineage>
</organism>
<keyword evidence="7" id="KW-0597">Phosphoprotein</keyword>
<dbReference type="CDD" id="cd00082">
    <property type="entry name" value="HisKA"/>
    <property type="match status" value="1"/>
</dbReference>
<evidence type="ECO:0000256" key="16">
    <source>
        <dbReference type="ARBA" id="ARBA00023136"/>
    </source>
</evidence>
<name>A0A1R4GP45_9GAMM</name>
<dbReference type="AlphaFoldDB" id="A0A1R4GP45"/>
<dbReference type="InterPro" id="IPR036097">
    <property type="entry name" value="HisK_dim/P_sf"/>
</dbReference>
<evidence type="ECO:0000256" key="9">
    <source>
        <dbReference type="ARBA" id="ARBA00022679"/>
    </source>
</evidence>
<keyword evidence="5" id="KW-0813">Transport</keyword>
<keyword evidence="6" id="KW-1003">Cell membrane</keyword>
<keyword evidence="15" id="KW-0902">Two-component regulatory system</keyword>
<evidence type="ECO:0000256" key="1">
    <source>
        <dbReference type="ARBA" id="ARBA00000085"/>
    </source>
</evidence>
<keyword evidence="22" id="KW-1185">Reference proteome</keyword>
<feature type="compositionally biased region" description="Acidic residues" evidence="18">
    <location>
        <begin position="463"/>
        <end position="473"/>
    </location>
</feature>
<keyword evidence="12" id="KW-0418">Kinase</keyword>
<evidence type="ECO:0000313" key="22">
    <source>
        <dbReference type="Proteomes" id="UP000188357"/>
    </source>
</evidence>
<dbReference type="EC" id="2.7.13.3" evidence="3"/>
<dbReference type="SUPFAM" id="SSF47384">
    <property type="entry name" value="Homodimeric domain of signal transducing histidine kinase"/>
    <property type="match status" value="1"/>
</dbReference>
<dbReference type="GO" id="GO:0016036">
    <property type="term" value="P:cellular response to phosphate starvation"/>
    <property type="evidence" value="ECO:0007669"/>
    <property type="project" value="TreeGrafter"/>
</dbReference>
<dbReference type="FunFam" id="3.30.565.10:FF:000032">
    <property type="entry name" value="Phosphate regulon sensor histidine kinase PhoR"/>
    <property type="match status" value="1"/>
</dbReference>
<dbReference type="STRING" id="1945521.A1232T_00817"/>
<evidence type="ECO:0000256" key="8">
    <source>
        <dbReference type="ARBA" id="ARBA00022592"/>
    </source>
</evidence>
<evidence type="ECO:0000256" key="10">
    <source>
        <dbReference type="ARBA" id="ARBA00022692"/>
    </source>
</evidence>
<evidence type="ECO:0000256" key="2">
    <source>
        <dbReference type="ARBA" id="ARBA00004236"/>
    </source>
</evidence>
<dbReference type="NCBIfam" id="TIGR02966">
    <property type="entry name" value="phoR_proteo"/>
    <property type="match status" value="1"/>
</dbReference>
<comment type="catalytic activity">
    <reaction evidence="1">
        <text>ATP + protein L-histidine = ADP + protein N-phospho-L-histidine.</text>
        <dbReference type="EC" id="2.7.13.3"/>
    </reaction>
</comment>
<evidence type="ECO:0000256" key="11">
    <source>
        <dbReference type="ARBA" id="ARBA00022741"/>
    </source>
</evidence>
<dbReference type="SMART" id="SM00387">
    <property type="entry name" value="HATPase_c"/>
    <property type="match status" value="1"/>
</dbReference>
<gene>
    <name evidence="21" type="primary">phoR</name>
    <name evidence="21" type="ORF">A1232T_00817</name>
</gene>
<dbReference type="Gene3D" id="3.30.450.20">
    <property type="entry name" value="PAS domain"/>
    <property type="match status" value="1"/>
</dbReference>